<dbReference type="Proteomes" id="UP000504604">
    <property type="component" value="Linkage group LG8"/>
</dbReference>
<reference evidence="3" key="1">
    <citation type="submission" date="2025-08" db="UniProtKB">
        <authorList>
            <consortium name="RefSeq"/>
        </authorList>
    </citation>
    <scope>IDENTIFICATION</scope>
</reference>
<gene>
    <name evidence="3" type="primary">LOC105167531</name>
</gene>
<keyword evidence="2" id="KW-1185">Reference proteome</keyword>
<evidence type="ECO:0000256" key="1">
    <source>
        <dbReference type="SAM" id="MobiDB-lite"/>
    </source>
</evidence>
<sequence>MGKRKSPDKAAGREKEWDRVFNALVTLSQNLQKDRRFLEERRKSLHQVIYKMKKEQKVESAKAELMLGLKDREAFTYKQRYGKARILSLVEGVKHQKKNQILCRPLRRWLIESEVLVSQLKERPLGSNSIERKRSARKSSEGKARRLQFNLKAAGREKEWDRVFNALVTLSQNLQKDRRFLEERRKSLHQVIYKMKKEQKVESAKAELMLGLKDREAFTYKQRYGKARILSHVEGVKHRKKNQILCRPLRRWLIESEVLVSQLKERPLGSNSIERWLIESEVLVSQVKERPLGSNSIERWLIESEVLVSQVKERPLGSNSIERWLIESEVLVSQVKERPLGSNSIERKRSARKSSEGKAPRQQFNLKMAHGKRSARKSSEWKARRLQFNLKRFVEQLCELSRSSAAFLSQNATLKADRTMEGANMDRSIEVISRIGDKLKSTESHDIVS</sequence>
<proteinExistence type="predicted"/>
<evidence type="ECO:0000313" key="3">
    <source>
        <dbReference type="RefSeq" id="XP_020552033.1"/>
    </source>
</evidence>
<dbReference type="RefSeq" id="XP_020552033.1">
    <property type="nucleotide sequence ID" value="XM_020696374.1"/>
</dbReference>
<feature type="region of interest" description="Disordered" evidence="1">
    <location>
        <begin position="342"/>
        <end position="361"/>
    </location>
</feature>
<accession>A0A8M8UYQ6</accession>
<name>A0A8M8UYQ6_SESIN</name>
<feature type="compositionally biased region" description="Basic and acidic residues" evidence="1">
    <location>
        <begin position="342"/>
        <end position="359"/>
    </location>
</feature>
<dbReference type="GeneID" id="105167531"/>
<protein>
    <submittedName>
        <fullName evidence="3">Uncharacterized protein LOC105167531 isoform X6</fullName>
    </submittedName>
</protein>
<evidence type="ECO:0000313" key="2">
    <source>
        <dbReference type="Proteomes" id="UP000504604"/>
    </source>
</evidence>
<dbReference type="AlphaFoldDB" id="A0A8M8UYQ6"/>
<organism evidence="2 3">
    <name type="scientific">Sesamum indicum</name>
    <name type="common">Oriental sesame</name>
    <name type="synonym">Sesamum orientale</name>
    <dbReference type="NCBI Taxonomy" id="4182"/>
    <lineage>
        <taxon>Eukaryota</taxon>
        <taxon>Viridiplantae</taxon>
        <taxon>Streptophyta</taxon>
        <taxon>Embryophyta</taxon>
        <taxon>Tracheophyta</taxon>
        <taxon>Spermatophyta</taxon>
        <taxon>Magnoliopsida</taxon>
        <taxon>eudicotyledons</taxon>
        <taxon>Gunneridae</taxon>
        <taxon>Pentapetalae</taxon>
        <taxon>asterids</taxon>
        <taxon>lamiids</taxon>
        <taxon>Lamiales</taxon>
        <taxon>Pedaliaceae</taxon>
        <taxon>Sesamum</taxon>
    </lineage>
</organism>